<proteinExistence type="predicted"/>
<feature type="compositionally biased region" description="Basic and acidic residues" evidence="1">
    <location>
        <begin position="356"/>
        <end position="375"/>
    </location>
</feature>
<sequence>MLLATPLIFFIASPLFLHVVSADDSPCTEEFSVLNNDRGDTPCVVAQNLRSPCNETSATQEAKSECSWSPRHASRRIHILPRAVVRESAKALDVELSLERTQAVPSDSRAPFWSSNTIVYNLASACALCTVNANGSSIVSGDTSGLLPPFSDWTSACTAPLIVSWIDYPLHKILDEARVPKWAFNPLTSDKMFNLSRALQMSESWTTIQILAPIIVGIVLLFACTISICYGCKRRRGYTPFCSSICARRVRHVRRAQGWDIDGGHPRRSKDGREDEEEVEAVPMMTRARGVSRSSEPSRSGGAARSESNRGEGTRTQFERLVWSMRRLFDRRMVVQRRQASRAFRIDSDDSDNEEDKLVSKKRDQVDRLHGKETSAESGLSAAAGAGAMVSGSPRWIGTLGRTMSDDSDGDPEAGQGHRYGGAEDQVGGYALVVTNEYANAMGDGQLPGRAGEEGDLNADDPNPNQVIIISKDGEDFSIHTSSLLSGASSTPRSTRVAGSMDRRSVEVVPPTPVGQRENPSTDSSILPRETIRTPPIPLLSHPPLSAVTSSSALAGVSMKGPTQKLMPQPPAFPILSVSAPNLRETQSLFRSPDVLNNGTATAVAHANEYPSARHSPRASFESTSASRRYAPASPPEFPNNAPALHPRTSPQHSPSNLMSYLPDLRESDGSSPSPNLTANLASSSILISSSSPNLVSNMTISPLQMFNNSLSSPSLPLTYLSPSPTSLPLPTSANTQASPQLPPPAATLSSPLPPLPHLRTSDPQNLIPAVVRGAGYNPFRDGTFVHQQ</sequence>
<name>A0A4S4M119_9AGAM</name>
<protein>
    <submittedName>
        <fullName evidence="3">Uncharacterized protein</fullName>
    </submittedName>
</protein>
<feature type="compositionally biased region" description="Basic and acidic residues" evidence="1">
    <location>
        <begin position="262"/>
        <end position="273"/>
    </location>
</feature>
<evidence type="ECO:0000256" key="2">
    <source>
        <dbReference type="SAM" id="SignalP"/>
    </source>
</evidence>
<feature type="compositionally biased region" description="Low complexity" evidence="1">
    <location>
        <begin position="727"/>
        <end position="740"/>
    </location>
</feature>
<keyword evidence="2" id="KW-0732">Signal</keyword>
<feature type="chain" id="PRO_5020791337" evidence="2">
    <location>
        <begin position="23"/>
        <end position="789"/>
    </location>
</feature>
<gene>
    <name evidence="3" type="ORF">EW146_g2368</name>
</gene>
<feature type="compositionally biased region" description="Polar residues" evidence="1">
    <location>
        <begin position="649"/>
        <end position="659"/>
    </location>
</feature>
<feature type="region of interest" description="Disordered" evidence="1">
    <location>
        <begin position="348"/>
        <end position="388"/>
    </location>
</feature>
<organism evidence="3 4">
    <name type="scientific">Bondarzewia mesenterica</name>
    <dbReference type="NCBI Taxonomy" id="1095465"/>
    <lineage>
        <taxon>Eukaryota</taxon>
        <taxon>Fungi</taxon>
        <taxon>Dikarya</taxon>
        <taxon>Basidiomycota</taxon>
        <taxon>Agaricomycotina</taxon>
        <taxon>Agaricomycetes</taxon>
        <taxon>Russulales</taxon>
        <taxon>Bondarzewiaceae</taxon>
        <taxon>Bondarzewia</taxon>
    </lineage>
</organism>
<dbReference type="EMBL" id="SGPL01000069">
    <property type="protein sequence ID" value="THH18642.1"/>
    <property type="molecule type" value="Genomic_DNA"/>
</dbReference>
<keyword evidence="4" id="KW-1185">Reference proteome</keyword>
<feature type="region of interest" description="Disordered" evidence="1">
    <location>
        <begin position="400"/>
        <end position="423"/>
    </location>
</feature>
<reference evidence="3 4" key="1">
    <citation type="submission" date="2019-02" db="EMBL/GenBank/DDBJ databases">
        <title>Genome sequencing of the rare red list fungi Bondarzewia mesenterica.</title>
        <authorList>
            <person name="Buettner E."/>
            <person name="Kellner H."/>
        </authorList>
    </citation>
    <scope>NUCLEOTIDE SEQUENCE [LARGE SCALE GENOMIC DNA]</scope>
    <source>
        <strain evidence="3 4">DSM 108281</strain>
    </source>
</reference>
<evidence type="ECO:0000256" key="1">
    <source>
        <dbReference type="SAM" id="MobiDB-lite"/>
    </source>
</evidence>
<dbReference type="Proteomes" id="UP000310158">
    <property type="component" value="Unassembled WGS sequence"/>
</dbReference>
<comment type="caution">
    <text evidence="3">The sequence shown here is derived from an EMBL/GenBank/DDBJ whole genome shotgun (WGS) entry which is preliminary data.</text>
</comment>
<feature type="compositionally biased region" description="Low complexity" evidence="1">
    <location>
        <begin position="376"/>
        <end position="388"/>
    </location>
</feature>
<feature type="region of interest" description="Disordered" evidence="1">
    <location>
        <begin position="482"/>
        <end position="544"/>
    </location>
</feature>
<feature type="signal peptide" evidence="2">
    <location>
        <begin position="1"/>
        <end position="22"/>
    </location>
</feature>
<feature type="region of interest" description="Disordered" evidence="1">
    <location>
        <begin position="259"/>
        <end position="313"/>
    </location>
</feature>
<feature type="region of interest" description="Disordered" evidence="1">
    <location>
        <begin position="727"/>
        <end position="765"/>
    </location>
</feature>
<feature type="compositionally biased region" description="Polar residues" evidence="1">
    <location>
        <begin position="482"/>
        <end position="494"/>
    </location>
</feature>
<accession>A0A4S4M119</accession>
<dbReference type="OrthoDB" id="3271293at2759"/>
<evidence type="ECO:0000313" key="4">
    <source>
        <dbReference type="Proteomes" id="UP000310158"/>
    </source>
</evidence>
<feature type="region of interest" description="Disordered" evidence="1">
    <location>
        <begin position="608"/>
        <end position="677"/>
    </location>
</feature>
<feature type="region of interest" description="Disordered" evidence="1">
    <location>
        <begin position="444"/>
        <end position="466"/>
    </location>
</feature>
<dbReference type="AlphaFoldDB" id="A0A4S4M119"/>
<feature type="compositionally biased region" description="Pro residues" evidence="1">
    <location>
        <begin position="741"/>
        <end position="757"/>
    </location>
</feature>
<evidence type="ECO:0000313" key="3">
    <source>
        <dbReference type="EMBL" id="THH18642.1"/>
    </source>
</evidence>